<dbReference type="InterPro" id="IPR001709">
    <property type="entry name" value="Flavoprot_Pyr_Nucl_cyt_Rdtase"/>
</dbReference>
<feature type="domain" description="FAD-binding FR-type" evidence="10">
    <location>
        <begin position="2"/>
        <end position="106"/>
    </location>
</feature>
<evidence type="ECO:0000259" key="9">
    <source>
        <dbReference type="PROSITE" id="PS51085"/>
    </source>
</evidence>
<evidence type="ECO:0000256" key="6">
    <source>
        <dbReference type="ARBA" id="ARBA00023002"/>
    </source>
</evidence>
<dbReference type="InterPro" id="IPR017927">
    <property type="entry name" value="FAD-bd_FR_type"/>
</dbReference>
<dbReference type="PRINTS" id="PR00406">
    <property type="entry name" value="CYTB5RDTASE"/>
</dbReference>
<dbReference type="SUPFAM" id="SSF52343">
    <property type="entry name" value="Ferredoxin reductase-like, C-terminal NADP-linked domain"/>
    <property type="match status" value="1"/>
</dbReference>
<keyword evidence="12" id="KW-1185">Reference proteome</keyword>
<dbReference type="InterPro" id="IPR006058">
    <property type="entry name" value="2Fe2S_fd_BS"/>
</dbReference>
<dbReference type="PROSITE" id="PS51384">
    <property type="entry name" value="FAD_FR"/>
    <property type="match status" value="1"/>
</dbReference>
<dbReference type="Gene3D" id="3.10.20.30">
    <property type="match status" value="1"/>
</dbReference>
<name>A0ABN1MHW4_9FLAO</name>
<dbReference type="InterPro" id="IPR012675">
    <property type="entry name" value="Beta-grasp_dom_sf"/>
</dbReference>
<evidence type="ECO:0000256" key="8">
    <source>
        <dbReference type="ARBA" id="ARBA00023014"/>
    </source>
</evidence>
<evidence type="ECO:0000256" key="7">
    <source>
        <dbReference type="ARBA" id="ARBA00023004"/>
    </source>
</evidence>
<dbReference type="CDD" id="cd06214">
    <property type="entry name" value="PA_degradation_oxidoreductase_like"/>
    <property type="match status" value="1"/>
</dbReference>
<dbReference type="CDD" id="cd00207">
    <property type="entry name" value="fer2"/>
    <property type="match status" value="1"/>
</dbReference>
<keyword evidence="5" id="KW-0274">FAD</keyword>
<accession>A0ABN1MHW4</accession>
<evidence type="ECO:0000256" key="2">
    <source>
        <dbReference type="ARBA" id="ARBA00022630"/>
    </source>
</evidence>
<keyword evidence="8" id="KW-0411">Iron-sulfur</keyword>
<keyword evidence="7" id="KW-0408">Iron</keyword>
<reference evidence="11 12" key="1">
    <citation type="journal article" date="2019" name="Int. J. Syst. Evol. Microbiol.">
        <title>The Global Catalogue of Microorganisms (GCM) 10K type strain sequencing project: providing services to taxonomists for standard genome sequencing and annotation.</title>
        <authorList>
            <consortium name="The Broad Institute Genomics Platform"/>
            <consortium name="The Broad Institute Genome Sequencing Center for Infectious Disease"/>
            <person name="Wu L."/>
            <person name="Ma J."/>
        </authorList>
    </citation>
    <scope>NUCLEOTIDE SEQUENCE [LARGE SCALE GENOMIC DNA]</scope>
    <source>
        <strain evidence="11 12">JCM 16082</strain>
    </source>
</reference>
<evidence type="ECO:0000313" key="12">
    <source>
        <dbReference type="Proteomes" id="UP001500507"/>
    </source>
</evidence>
<evidence type="ECO:0000256" key="3">
    <source>
        <dbReference type="ARBA" id="ARBA00022714"/>
    </source>
</evidence>
<dbReference type="SUPFAM" id="SSF54292">
    <property type="entry name" value="2Fe-2S ferredoxin-like"/>
    <property type="match status" value="1"/>
</dbReference>
<dbReference type="Gene3D" id="3.40.50.80">
    <property type="entry name" value="Nucleotide-binding domain of ferredoxin-NADP reductase (FNR) module"/>
    <property type="match status" value="1"/>
</dbReference>
<dbReference type="PROSITE" id="PS51085">
    <property type="entry name" value="2FE2S_FER_2"/>
    <property type="match status" value="1"/>
</dbReference>
<dbReference type="SUPFAM" id="SSF63380">
    <property type="entry name" value="Riboflavin synthase domain-like"/>
    <property type="match status" value="1"/>
</dbReference>
<evidence type="ECO:0000259" key="10">
    <source>
        <dbReference type="PROSITE" id="PS51384"/>
    </source>
</evidence>
<comment type="cofactor">
    <cofactor evidence="1">
        <name>FAD</name>
        <dbReference type="ChEBI" id="CHEBI:57692"/>
    </cofactor>
</comment>
<proteinExistence type="predicted"/>
<dbReference type="InterPro" id="IPR039261">
    <property type="entry name" value="FNR_nucleotide-bd"/>
</dbReference>
<dbReference type="Pfam" id="PF00175">
    <property type="entry name" value="NAD_binding_1"/>
    <property type="match status" value="1"/>
</dbReference>
<dbReference type="PANTHER" id="PTHR47354">
    <property type="entry name" value="NADH OXIDOREDUCTASE HCR"/>
    <property type="match status" value="1"/>
</dbReference>
<dbReference type="Gene3D" id="2.40.30.10">
    <property type="entry name" value="Translation factors"/>
    <property type="match status" value="1"/>
</dbReference>
<dbReference type="PROSITE" id="PS00197">
    <property type="entry name" value="2FE2S_FER_1"/>
    <property type="match status" value="1"/>
</dbReference>
<protein>
    <submittedName>
        <fullName evidence="11">Ferredoxin--NADP reductase</fullName>
    </submittedName>
</protein>
<keyword evidence="2" id="KW-0285">Flavoprotein</keyword>
<dbReference type="RefSeq" id="WP_343766702.1">
    <property type="nucleotide sequence ID" value="NZ_BAAAFG010000015.1"/>
</dbReference>
<keyword evidence="6" id="KW-0560">Oxidoreductase</keyword>
<dbReference type="InterPro" id="IPR001041">
    <property type="entry name" value="2Fe-2S_ferredoxin-type"/>
</dbReference>
<dbReference type="Pfam" id="PF00111">
    <property type="entry name" value="Fer2"/>
    <property type="match status" value="1"/>
</dbReference>
<keyword evidence="3" id="KW-0001">2Fe-2S</keyword>
<evidence type="ECO:0000313" key="11">
    <source>
        <dbReference type="EMBL" id="GAA0872781.1"/>
    </source>
</evidence>
<dbReference type="InterPro" id="IPR001433">
    <property type="entry name" value="OxRdtase_FAD/NAD-bd"/>
</dbReference>
<evidence type="ECO:0000256" key="1">
    <source>
        <dbReference type="ARBA" id="ARBA00001974"/>
    </source>
</evidence>
<keyword evidence="4" id="KW-0479">Metal-binding</keyword>
<dbReference type="InterPro" id="IPR050415">
    <property type="entry name" value="MRET"/>
</dbReference>
<evidence type="ECO:0000256" key="5">
    <source>
        <dbReference type="ARBA" id="ARBA00022827"/>
    </source>
</evidence>
<dbReference type="EMBL" id="BAAAFG010000015">
    <property type="protein sequence ID" value="GAA0872781.1"/>
    <property type="molecule type" value="Genomic_DNA"/>
</dbReference>
<gene>
    <name evidence="11" type="ORF">GCM10009117_19280</name>
</gene>
<evidence type="ECO:0000256" key="4">
    <source>
        <dbReference type="ARBA" id="ARBA00022723"/>
    </source>
</evidence>
<dbReference type="Proteomes" id="UP001500507">
    <property type="component" value="Unassembled WGS sequence"/>
</dbReference>
<comment type="caution">
    <text evidence="11">The sequence shown here is derived from an EMBL/GenBank/DDBJ whole genome shotgun (WGS) entry which is preliminary data.</text>
</comment>
<dbReference type="Pfam" id="PF00970">
    <property type="entry name" value="FAD_binding_6"/>
    <property type="match status" value="1"/>
</dbReference>
<organism evidence="11 12">
    <name type="scientific">Gangjinia marincola</name>
    <dbReference type="NCBI Taxonomy" id="578463"/>
    <lineage>
        <taxon>Bacteria</taxon>
        <taxon>Pseudomonadati</taxon>
        <taxon>Bacteroidota</taxon>
        <taxon>Flavobacteriia</taxon>
        <taxon>Flavobacteriales</taxon>
        <taxon>Flavobacteriaceae</taxon>
        <taxon>Gangjinia</taxon>
    </lineage>
</organism>
<dbReference type="InterPro" id="IPR017938">
    <property type="entry name" value="Riboflavin_synthase-like_b-brl"/>
</dbReference>
<sequence>MGAFHTLRIKHIERVTVKSVAITFTVPQELEEEFTFLAGQYVTLKTTIDGEEVRRAYSICSSPSSGKLTVSVKEVDQGTFSRYANQQLKEGDTLEVHAPEGKFTFTPNPENDNAYAAFAAGSGITPILSIIKTVLTQERKSKFALVYGNKSPELTMFYEDLLELQQEYKDRFFVDYVFSQTNEENCLFGRIEKSTVNYMLKNKFSAFDFTSYYLCGPKPMIDMVSEVLSDQGVGDSRIHFELFTTNDVEGKVETDLDGQTSIKIIVDDEESSFHMPKTSTILEAALDKELDTPYSCQGGICSSCIARIKEGSAEMKKNQILTDSEVAEGLILTCQAHPTSDTVVVDYDDV</sequence>
<dbReference type="InterPro" id="IPR008333">
    <property type="entry name" value="Cbr1-like_FAD-bd_dom"/>
</dbReference>
<dbReference type="InterPro" id="IPR036010">
    <property type="entry name" value="2Fe-2S_ferredoxin-like_sf"/>
</dbReference>
<feature type="domain" description="2Fe-2S ferredoxin-type" evidence="9">
    <location>
        <begin position="260"/>
        <end position="350"/>
    </location>
</feature>
<dbReference type="PRINTS" id="PR00371">
    <property type="entry name" value="FPNCR"/>
</dbReference>
<dbReference type="PANTHER" id="PTHR47354:SF8">
    <property type="entry name" value="1,2-PHENYLACETYL-COA EPOXIDASE, SUBUNIT E"/>
    <property type="match status" value="1"/>
</dbReference>